<feature type="domain" description="DUF7732" evidence="4">
    <location>
        <begin position="109"/>
        <end position="256"/>
    </location>
</feature>
<evidence type="ECO:0000313" key="6">
    <source>
        <dbReference type="Proteomes" id="UP000077248"/>
    </source>
</evidence>
<feature type="compositionally biased region" description="Gly residues" evidence="1">
    <location>
        <begin position="55"/>
        <end position="81"/>
    </location>
</feature>
<keyword evidence="2" id="KW-0472">Membrane</keyword>
<keyword evidence="6" id="KW-1185">Reference proteome</keyword>
<accession>A0A177D8V9</accession>
<feature type="transmembrane region" description="Helical" evidence="2">
    <location>
        <begin position="128"/>
        <end position="149"/>
    </location>
</feature>
<keyword evidence="2" id="KW-0812">Transmembrane</keyword>
<feature type="chain" id="PRO_5008059135" description="DUF7732 domain-containing protein" evidence="3">
    <location>
        <begin position="19"/>
        <end position="292"/>
    </location>
</feature>
<dbReference type="EMBL" id="KV441491">
    <property type="protein sequence ID" value="OAG16125.1"/>
    <property type="molecule type" value="Genomic_DNA"/>
</dbReference>
<dbReference type="RefSeq" id="XP_018381546.1">
    <property type="nucleotide sequence ID" value="XM_018525896.1"/>
</dbReference>
<gene>
    <name evidence="5" type="ORF">CC77DRAFT_1024554</name>
</gene>
<dbReference type="AlphaFoldDB" id="A0A177D8V9"/>
<evidence type="ECO:0000256" key="1">
    <source>
        <dbReference type="SAM" id="MobiDB-lite"/>
    </source>
</evidence>
<proteinExistence type="predicted"/>
<dbReference type="OMA" id="HASGYWV"/>
<evidence type="ECO:0000256" key="3">
    <source>
        <dbReference type="SAM" id="SignalP"/>
    </source>
</evidence>
<feature type="region of interest" description="Disordered" evidence="1">
    <location>
        <begin position="40"/>
        <end position="104"/>
    </location>
</feature>
<keyword evidence="3" id="KW-0732">Signal</keyword>
<dbReference type="PANTHER" id="PTHR42091:SF1">
    <property type="entry name" value="CONSERVED GLYCINE-RICH PROTEIN (AFU_ORTHOLOGUE AFUA_7G02440)"/>
    <property type="match status" value="1"/>
</dbReference>
<dbReference type="PANTHER" id="PTHR42091">
    <property type="entry name" value="CONSERVED GLYCINE-RICH PROTEIN (AFU_ORTHOLOGUE AFUA_7G02440)"/>
    <property type="match status" value="1"/>
</dbReference>
<dbReference type="Pfam" id="PF24866">
    <property type="entry name" value="DUF7732"/>
    <property type="match status" value="1"/>
</dbReference>
<organism evidence="5 6">
    <name type="scientific">Alternaria alternata</name>
    <name type="common">Alternaria rot fungus</name>
    <name type="synonym">Torula alternata</name>
    <dbReference type="NCBI Taxonomy" id="5599"/>
    <lineage>
        <taxon>Eukaryota</taxon>
        <taxon>Fungi</taxon>
        <taxon>Dikarya</taxon>
        <taxon>Ascomycota</taxon>
        <taxon>Pezizomycotina</taxon>
        <taxon>Dothideomycetes</taxon>
        <taxon>Pleosporomycetidae</taxon>
        <taxon>Pleosporales</taxon>
        <taxon>Pleosporineae</taxon>
        <taxon>Pleosporaceae</taxon>
        <taxon>Alternaria</taxon>
        <taxon>Alternaria sect. Alternaria</taxon>
        <taxon>Alternaria alternata complex</taxon>
    </lineage>
</organism>
<evidence type="ECO:0000259" key="4">
    <source>
        <dbReference type="Pfam" id="PF24866"/>
    </source>
</evidence>
<keyword evidence="2" id="KW-1133">Transmembrane helix</keyword>
<feature type="signal peptide" evidence="3">
    <location>
        <begin position="1"/>
        <end position="18"/>
    </location>
</feature>
<dbReference type="GeneID" id="29111490"/>
<dbReference type="VEuPathDB" id="FungiDB:CC77DRAFT_1024554"/>
<sequence length="292" mass="30302">MKFSQFLTGLVAAQAISAASIPESNALNVLEDRRVVPASELVSPDHTLERRKGGGGRGGGSSGGSSSGGGRSGGSSGGGTPGRTSSTSNAGGSTSAGSGRPRTFAGGRYYGGGAATPYTAGSRTPKGLIAGALLLPATMLLIMPGLWLYSTYPYHYNNPYRFYNQSATNDDNDNNNNNDRRELWVRQTQGRNESLPVMCVCEEGFVCGCDENDDQQYLNDLVGNGSYAALNKTLVTVSDVNGTKTLVLNGTLEKGTTAPGGSDDDSAAINLKVGKYAGYYALGMMVFAGVLM</sequence>
<reference evidence="5 6" key="1">
    <citation type="submission" date="2016-05" db="EMBL/GenBank/DDBJ databases">
        <title>Comparative analysis of secretome profiles of manganese(II)-oxidizing ascomycete fungi.</title>
        <authorList>
            <consortium name="DOE Joint Genome Institute"/>
            <person name="Zeiner C.A."/>
            <person name="Purvine S.O."/>
            <person name="Zink E.M."/>
            <person name="Wu S."/>
            <person name="Pasa-Tolic L."/>
            <person name="Chaput D.L."/>
            <person name="Haridas S."/>
            <person name="Grigoriev I.V."/>
            <person name="Santelli C.M."/>
            <person name="Hansel C.M."/>
        </authorList>
    </citation>
    <scope>NUCLEOTIDE SEQUENCE [LARGE SCALE GENOMIC DNA]</scope>
    <source>
        <strain evidence="5 6">SRC1lrK2f</strain>
    </source>
</reference>
<evidence type="ECO:0000256" key="2">
    <source>
        <dbReference type="SAM" id="Phobius"/>
    </source>
</evidence>
<evidence type="ECO:0000313" key="5">
    <source>
        <dbReference type="EMBL" id="OAG16125.1"/>
    </source>
</evidence>
<dbReference type="STRING" id="5599.A0A177D8V9"/>
<feature type="compositionally biased region" description="Low complexity" evidence="1">
    <location>
        <begin position="82"/>
        <end position="104"/>
    </location>
</feature>
<protein>
    <recommendedName>
        <fullName evidence="4">DUF7732 domain-containing protein</fullName>
    </recommendedName>
</protein>
<dbReference type="KEGG" id="aalt:CC77DRAFT_1024554"/>
<dbReference type="Proteomes" id="UP000077248">
    <property type="component" value="Unassembled WGS sequence"/>
</dbReference>
<name>A0A177D8V9_ALTAL</name>
<dbReference type="InterPro" id="IPR056634">
    <property type="entry name" value="DUF7732"/>
</dbReference>